<dbReference type="SUPFAM" id="SSF55729">
    <property type="entry name" value="Acyl-CoA N-acyltransferases (Nat)"/>
    <property type="match status" value="1"/>
</dbReference>
<dbReference type="PANTHER" id="PTHR31438:SF1">
    <property type="entry name" value="LYSINE N-ACYLTRANSFERASE C17G9.06C-RELATED"/>
    <property type="match status" value="1"/>
</dbReference>
<dbReference type="PANTHER" id="PTHR31438">
    <property type="entry name" value="LYSINE N-ACYLTRANSFERASE C17G9.06C-RELATED"/>
    <property type="match status" value="1"/>
</dbReference>
<keyword evidence="4" id="KW-1185">Reference proteome</keyword>
<evidence type="ECO:0000259" key="2">
    <source>
        <dbReference type="SMART" id="SM01006"/>
    </source>
</evidence>
<proteinExistence type="predicted"/>
<comment type="caution">
    <text evidence="3">The sequence shown here is derived from an EMBL/GenBank/DDBJ whole genome shotgun (WGS) entry which is preliminary data.</text>
</comment>
<organism evidence="3 4">
    <name type="scientific">Chitinophaga qingshengii</name>
    <dbReference type="NCBI Taxonomy" id="1569794"/>
    <lineage>
        <taxon>Bacteria</taxon>
        <taxon>Pseudomonadati</taxon>
        <taxon>Bacteroidota</taxon>
        <taxon>Chitinophagia</taxon>
        <taxon>Chitinophagales</taxon>
        <taxon>Chitinophagaceae</taxon>
        <taxon>Chitinophaga</taxon>
    </lineage>
</organism>
<feature type="domain" description="Acyltransferase MbtK/IucB-like conserved" evidence="2">
    <location>
        <begin position="22"/>
        <end position="69"/>
    </location>
</feature>
<dbReference type="Gene3D" id="3.40.630.30">
    <property type="match status" value="1"/>
</dbReference>
<protein>
    <submittedName>
        <fullName evidence="3">Acetyltransferase</fullName>
    </submittedName>
</protein>
<dbReference type="SMART" id="SM01006">
    <property type="entry name" value="AlcB"/>
    <property type="match status" value="1"/>
</dbReference>
<evidence type="ECO:0000313" key="3">
    <source>
        <dbReference type="EMBL" id="MBC9929225.1"/>
    </source>
</evidence>
<reference evidence="3 4" key="1">
    <citation type="submission" date="2020-09" db="EMBL/GenBank/DDBJ databases">
        <title>Genome sequences of type strains of Chitinophaga qingshengii and Chitinophaga varians.</title>
        <authorList>
            <person name="Kittiwongwattana C."/>
        </authorList>
    </citation>
    <scope>NUCLEOTIDE SEQUENCE [LARGE SCALE GENOMIC DNA]</scope>
    <source>
        <strain evidence="3 4">JCM 30026</strain>
    </source>
</reference>
<accession>A0ABR7TFR9</accession>
<dbReference type="RefSeq" id="WP_188086367.1">
    <property type="nucleotide sequence ID" value="NZ_JACVFC010000001.1"/>
</dbReference>
<dbReference type="Proteomes" id="UP000659124">
    <property type="component" value="Unassembled WGS sequence"/>
</dbReference>
<dbReference type="InterPro" id="IPR016181">
    <property type="entry name" value="Acyl_CoA_acyltransferase"/>
</dbReference>
<gene>
    <name evidence="3" type="ORF">ICL07_02500</name>
</gene>
<dbReference type="EMBL" id="JACVFC010000001">
    <property type="protein sequence ID" value="MBC9929225.1"/>
    <property type="molecule type" value="Genomic_DNA"/>
</dbReference>
<sequence>MSITIATVYQKTSPLLGRLTLRPMDPQQDTPEIYRWVTQPYARYWGMMDKTCEAVLAEYALIHHQEHACALIGSVNGKMAFLCECYDPAHDLIGHYYKAEPGDVGMHILMGPPETPIAGFTWEVFTFVMDYLFENSRYQRVVVEPDINNEKIHRLNRKAGFIYQQTVQLPHKTAALAFCTRQQYIFSKQNN</sequence>
<evidence type="ECO:0000256" key="1">
    <source>
        <dbReference type="ARBA" id="ARBA00004924"/>
    </source>
</evidence>
<comment type="pathway">
    <text evidence="1">Siderophore biosynthesis.</text>
</comment>
<evidence type="ECO:0000313" key="4">
    <source>
        <dbReference type="Proteomes" id="UP000659124"/>
    </source>
</evidence>
<dbReference type="InterPro" id="IPR019432">
    <property type="entry name" value="Acyltransferase_MbtK/IucB-like"/>
</dbReference>
<dbReference type="Pfam" id="PF13523">
    <property type="entry name" value="Acetyltransf_8"/>
    <property type="match status" value="1"/>
</dbReference>
<name>A0ABR7TFR9_9BACT</name>